<dbReference type="Pfam" id="PF05065">
    <property type="entry name" value="Phage_capsid"/>
    <property type="match status" value="1"/>
</dbReference>
<evidence type="ECO:0000256" key="4">
    <source>
        <dbReference type="ARBA" id="ARBA00022801"/>
    </source>
</evidence>
<gene>
    <name evidence="7" type="ORF">JI744_07750</name>
</gene>
<dbReference type="SUPFAM" id="SSF56563">
    <property type="entry name" value="Major capsid protein gp5"/>
    <property type="match status" value="1"/>
</dbReference>
<evidence type="ECO:0000256" key="2">
    <source>
        <dbReference type="ARBA" id="ARBA00022612"/>
    </source>
</evidence>
<dbReference type="Gene3D" id="3.30.2320.10">
    <property type="entry name" value="hypothetical protein PF0899 domain"/>
    <property type="match status" value="1"/>
</dbReference>
<dbReference type="AlphaFoldDB" id="A0A8J7SS10"/>
<reference evidence="7" key="1">
    <citation type="submission" date="2021-01" db="EMBL/GenBank/DDBJ databases">
        <title>Genome seq and assembly of Tabrizicola sp. KVB23.</title>
        <authorList>
            <person name="Chhetri G."/>
        </authorList>
    </citation>
    <scope>NUCLEOTIDE SEQUENCE</scope>
    <source>
        <strain evidence="7">KVB23</strain>
    </source>
</reference>
<evidence type="ECO:0000259" key="6">
    <source>
        <dbReference type="Pfam" id="PF05065"/>
    </source>
</evidence>
<dbReference type="Proteomes" id="UP000619033">
    <property type="component" value="Unassembled WGS sequence"/>
</dbReference>
<keyword evidence="2" id="KW-1188">Viral release from host cell</keyword>
<comment type="subcellular location">
    <subcellularLocation>
        <location evidence="1">Virion</location>
    </subcellularLocation>
</comment>
<keyword evidence="4" id="KW-0378">Hydrolase</keyword>
<dbReference type="NCBIfam" id="TIGR01554">
    <property type="entry name" value="major_cap_HK97"/>
    <property type="match status" value="1"/>
</dbReference>
<keyword evidence="8" id="KW-1185">Reference proteome</keyword>
<evidence type="ECO:0000256" key="3">
    <source>
        <dbReference type="ARBA" id="ARBA00022670"/>
    </source>
</evidence>
<evidence type="ECO:0000313" key="7">
    <source>
        <dbReference type="EMBL" id="MBL4927996.1"/>
    </source>
</evidence>
<dbReference type="Pfam" id="PF04586">
    <property type="entry name" value="Peptidase_S78"/>
    <property type="match status" value="1"/>
</dbReference>
<name>A0A8J7SS10_9RHOB</name>
<protein>
    <submittedName>
        <fullName evidence="7">Phage major capsid protein</fullName>
    </submittedName>
</protein>
<sequence>MTDRLEIKAQITATETGEITGIAWPFGSADRVGDVIQKGAFDQPTALPMLFAHDQGQVIGVWDQIAESESGLTVKGRLLVEDVERAREVRAMIRAGAVSGLSIGFVTKAANRHAKGRTITALALHEISIVAVPAHPGAQITSVKSVTSEIPQMENEDDKTPANAPEIDLKAFEAVKARLDKLEAKGNRTGVHVTGAQSPVVGAEEVKAFAHFLRTGDRSEVKSLAYGAPSTGSILAPETVSASILEKVAEQSPMRNLASVISMGGPLLQLPRLVAEVNPQHVTETAARVESEPSFEQIDLKAHEMAVIVPVTRILLEDAQVDLSSYLADHIARRFGQLEAQWFVTGNGTTAAEGVMTSTEVPELETLGVGLVGLTPATLFDLFYGIKTTYANRGAWLMNRKTMMVVRTMVDATGQFLWQPGLAAGQPPTLLGRPVYEAPDMADPVAGATPIAFGDFATGYAIADRTGFEVLRDDYTGAANGIVKLHARRRVGGRVIMGEALTKLKLKAA</sequence>
<dbReference type="GO" id="GO:0006508">
    <property type="term" value="P:proteolysis"/>
    <property type="evidence" value="ECO:0007669"/>
    <property type="project" value="UniProtKB-KW"/>
</dbReference>
<dbReference type="RefSeq" id="WP_202659136.1">
    <property type="nucleotide sequence ID" value="NZ_JAESVP010000003.1"/>
</dbReference>
<accession>A0A8J7SS10</accession>
<dbReference type="NCBIfam" id="TIGR01543">
    <property type="entry name" value="proheadase_HK97"/>
    <property type="match status" value="1"/>
</dbReference>
<comment type="caution">
    <text evidence="7">The sequence shown here is derived from an EMBL/GenBank/DDBJ whole genome shotgun (WGS) entry which is preliminary data.</text>
</comment>
<feature type="domain" description="Phage capsid-like C-terminal" evidence="6">
    <location>
        <begin position="232"/>
        <end position="505"/>
    </location>
</feature>
<organism evidence="7 8">
    <name type="scientific">Fuscibacter oryzae</name>
    <dbReference type="NCBI Taxonomy" id="2803939"/>
    <lineage>
        <taxon>Bacteria</taxon>
        <taxon>Pseudomonadati</taxon>
        <taxon>Pseudomonadota</taxon>
        <taxon>Alphaproteobacteria</taxon>
        <taxon>Rhodobacterales</taxon>
        <taxon>Paracoccaceae</taxon>
        <taxon>Fuscibacter</taxon>
    </lineage>
</organism>
<dbReference type="GO" id="GO:0008233">
    <property type="term" value="F:peptidase activity"/>
    <property type="evidence" value="ECO:0007669"/>
    <property type="project" value="UniProtKB-KW"/>
</dbReference>
<dbReference type="Gene3D" id="3.30.2400.10">
    <property type="entry name" value="Major capsid protein gp5"/>
    <property type="match status" value="1"/>
</dbReference>
<evidence type="ECO:0000256" key="1">
    <source>
        <dbReference type="ARBA" id="ARBA00004328"/>
    </source>
</evidence>
<evidence type="ECO:0000313" key="8">
    <source>
        <dbReference type="Proteomes" id="UP000619033"/>
    </source>
</evidence>
<feature type="domain" description="Prohead serine protease" evidence="5">
    <location>
        <begin position="7"/>
        <end position="145"/>
    </location>
</feature>
<dbReference type="InterPro" id="IPR054612">
    <property type="entry name" value="Phage_capsid-like_C"/>
</dbReference>
<dbReference type="EMBL" id="JAESVP010000003">
    <property type="protein sequence ID" value="MBL4927996.1"/>
    <property type="molecule type" value="Genomic_DNA"/>
</dbReference>
<evidence type="ECO:0000259" key="5">
    <source>
        <dbReference type="Pfam" id="PF04586"/>
    </source>
</evidence>
<keyword evidence="3" id="KW-0645">Protease</keyword>
<dbReference type="InterPro" id="IPR006433">
    <property type="entry name" value="Prohead_protease"/>
</dbReference>
<dbReference type="InterPro" id="IPR054613">
    <property type="entry name" value="Peptidase_S78_dom"/>
</dbReference>
<proteinExistence type="predicted"/>
<dbReference type="InterPro" id="IPR024455">
    <property type="entry name" value="Phage_capsid"/>
</dbReference>